<reference evidence="3" key="2">
    <citation type="submission" date="2009-11" db="EMBL/GenBank/DDBJ databases">
        <title>The Genome Sequence of Allomyces macrogynus strain ATCC 38327.</title>
        <authorList>
            <consortium name="The Broad Institute Genome Sequencing Platform"/>
            <person name="Russ C."/>
            <person name="Cuomo C."/>
            <person name="Shea T."/>
            <person name="Young S.K."/>
            <person name="Zeng Q."/>
            <person name="Koehrsen M."/>
            <person name="Haas B."/>
            <person name="Borodovsky M."/>
            <person name="Guigo R."/>
            <person name="Alvarado L."/>
            <person name="Berlin A."/>
            <person name="Borenstein D."/>
            <person name="Chen Z."/>
            <person name="Engels R."/>
            <person name="Freedman E."/>
            <person name="Gellesch M."/>
            <person name="Goldberg J."/>
            <person name="Griggs A."/>
            <person name="Gujja S."/>
            <person name="Heiman D."/>
            <person name="Hepburn T."/>
            <person name="Howarth C."/>
            <person name="Jen D."/>
            <person name="Larson L."/>
            <person name="Lewis B."/>
            <person name="Mehta T."/>
            <person name="Park D."/>
            <person name="Pearson M."/>
            <person name="Roberts A."/>
            <person name="Saif S."/>
            <person name="Shenoy N."/>
            <person name="Sisk P."/>
            <person name="Stolte C."/>
            <person name="Sykes S."/>
            <person name="Walk T."/>
            <person name="White J."/>
            <person name="Yandava C."/>
            <person name="Burger G."/>
            <person name="Gray M.W."/>
            <person name="Holland P.W.H."/>
            <person name="King N."/>
            <person name="Lang F.B.F."/>
            <person name="Roger A.J."/>
            <person name="Ruiz-Trillo I."/>
            <person name="Lander E."/>
            <person name="Nusbaum C."/>
        </authorList>
    </citation>
    <scope>NUCLEOTIDE SEQUENCE [LARGE SCALE GENOMIC DNA]</scope>
    <source>
        <strain evidence="3">ATCC 38327</strain>
    </source>
</reference>
<feature type="compositionally biased region" description="Basic and acidic residues" evidence="1">
    <location>
        <begin position="93"/>
        <end position="102"/>
    </location>
</feature>
<evidence type="ECO:0000313" key="3">
    <source>
        <dbReference type="Proteomes" id="UP000054350"/>
    </source>
</evidence>
<sequence length="431" mass="45978">MTNSPADHDHGPDSAAVVPDSDRVARLLAPSSAARRKRSLFSACGPSSTRPPSIAQDPHKYPRVGRPIRSSSIAYSALFDDDLHDVLDAAGANDRHPTDDGKTSSPTHGAPPAAPATPAAAFAPDTTNADCPKGDESAPVTKYDAESAYSTTDDSSTDVDVSTVSSHRSSLLDLLSASATGPSAAAAPTTPTPGCCPVQLPSTSLRLFRRVLNHHRLLLLRSSKMASTLAAPLMPPTQRSLPVPPPPRHVFEESDVLSSDDDADTECVGREWDLPPSPPMSPAAAVPRMRPRTVSFAPEVEVRYTFAPGEYDRNPIDPPAMTARDYYEYQVIAFEMHQAIKFELTMRQLGMWAPAAPTVPTIPVVASTLERRREVQDTFARGTKVLVAKPRGQSLQYSQVNRAQVAAAMASADAKTASETASTVLDISLQA</sequence>
<protein>
    <submittedName>
        <fullName evidence="2">Uncharacterized protein</fullName>
    </submittedName>
</protein>
<dbReference type="VEuPathDB" id="FungiDB:AMAG_01070"/>
<feature type="compositionally biased region" description="Low complexity" evidence="1">
    <location>
        <begin position="106"/>
        <end position="129"/>
    </location>
</feature>
<feature type="region of interest" description="Disordered" evidence="1">
    <location>
        <begin position="89"/>
        <end position="140"/>
    </location>
</feature>
<accession>A0A0L0RXP4</accession>
<keyword evidence="3" id="KW-1185">Reference proteome</keyword>
<organism evidence="2 3">
    <name type="scientific">Allomyces macrogynus (strain ATCC 38327)</name>
    <name type="common">Allomyces javanicus var. macrogynus</name>
    <dbReference type="NCBI Taxonomy" id="578462"/>
    <lineage>
        <taxon>Eukaryota</taxon>
        <taxon>Fungi</taxon>
        <taxon>Fungi incertae sedis</taxon>
        <taxon>Blastocladiomycota</taxon>
        <taxon>Blastocladiomycetes</taxon>
        <taxon>Blastocladiales</taxon>
        <taxon>Blastocladiaceae</taxon>
        <taxon>Allomyces</taxon>
    </lineage>
</organism>
<dbReference type="Proteomes" id="UP000054350">
    <property type="component" value="Unassembled WGS sequence"/>
</dbReference>
<feature type="region of interest" description="Disordered" evidence="1">
    <location>
        <begin position="1"/>
        <end position="66"/>
    </location>
</feature>
<dbReference type="OrthoDB" id="5596610at2759"/>
<name>A0A0L0RXP4_ALLM3</name>
<dbReference type="EMBL" id="GG745329">
    <property type="protein sequence ID" value="KNE55147.1"/>
    <property type="molecule type" value="Genomic_DNA"/>
</dbReference>
<reference evidence="2 3" key="1">
    <citation type="submission" date="2009-11" db="EMBL/GenBank/DDBJ databases">
        <title>Annotation of Allomyces macrogynus ATCC 38327.</title>
        <authorList>
            <consortium name="The Broad Institute Genome Sequencing Platform"/>
            <person name="Russ C."/>
            <person name="Cuomo C."/>
            <person name="Burger G."/>
            <person name="Gray M.W."/>
            <person name="Holland P.W.H."/>
            <person name="King N."/>
            <person name="Lang F.B.F."/>
            <person name="Roger A.J."/>
            <person name="Ruiz-Trillo I."/>
            <person name="Young S.K."/>
            <person name="Zeng Q."/>
            <person name="Gargeya S."/>
            <person name="Fitzgerald M."/>
            <person name="Haas B."/>
            <person name="Abouelleil A."/>
            <person name="Alvarado L."/>
            <person name="Arachchi H.M."/>
            <person name="Berlin A."/>
            <person name="Chapman S.B."/>
            <person name="Gearin G."/>
            <person name="Goldberg J."/>
            <person name="Griggs A."/>
            <person name="Gujja S."/>
            <person name="Hansen M."/>
            <person name="Heiman D."/>
            <person name="Howarth C."/>
            <person name="Larimer J."/>
            <person name="Lui A."/>
            <person name="MacDonald P.J.P."/>
            <person name="McCowen C."/>
            <person name="Montmayeur A."/>
            <person name="Murphy C."/>
            <person name="Neiman D."/>
            <person name="Pearson M."/>
            <person name="Priest M."/>
            <person name="Roberts A."/>
            <person name="Saif S."/>
            <person name="Shea T."/>
            <person name="Sisk P."/>
            <person name="Stolte C."/>
            <person name="Sykes S."/>
            <person name="Wortman J."/>
            <person name="Nusbaum C."/>
            <person name="Birren B."/>
        </authorList>
    </citation>
    <scope>NUCLEOTIDE SEQUENCE [LARGE SCALE GENOMIC DNA]</scope>
    <source>
        <strain evidence="2 3">ATCC 38327</strain>
    </source>
</reference>
<dbReference type="AlphaFoldDB" id="A0A0L0RXP4"/>
<feature type="compositionally biased region" description="Basic and acidic residues" evidence="1">
    <location>
        <begin position="1"/>
        <end position="12"/>
    </location>
</feature>
<gene>
    <name evidence="2" type="ORF">AMAG_01070</name>
</gene>
<proteinExistence type="predicted"/>
<evidence type="ECO:0000313" key="2">
    <source>
        <dbReference type="EMBL" id="KNE55147.1"/>
    </source>
</evidence>
<evidence type="ECO:0000256" key="1">
    <source>
        <dbReference type="SAM" id="MobiDB-lite"/>
    </source>
</evidence>